<feature type="domain" description="CMP/dCMP-type deaminase" evidence="10">
    <location>
        <begin position="214"/>
        <end position="334"/>
    </location>
</feature>
<gene>
    <name evidence="11" type="ORF">RJ641_025937</name>
</gene>
<accession>A0AAN8ZTM4</accession>
<dbReference type="EC" id="3.5.4.5" evidence="3"/>
<dbReference type="InterPro" id="IPR050202">
    <property type="entry name" value="Cyt/Deoxycyt_deaminase"/>
</dbReference>
<dbReference type="Pfam" id="PF00383">
    <property type="entry name" value="dCMP_cyt_deam_1"/>
    <property type="match status" value="1"/>
</dbReference>
<dbReference type="GO" id="GO:0008270">
    <property type="term" value="F:zinc ion binding"/>
    <property type="evidence" value="ECO:0007669"/>
    <property type="project" value="InterPro"/>
</dbReference>
<dbReference type="InterPro" id="IPR016192">
    <property type="entry name" value="APOBEC/CMP_deaminase_Zn-bd"/>
</dbReference>
<name>A0AAN8ZTM4_9MAGN</name>
<feature type="binding site" evidence="9">
    <location>
        <position position="108"/>
    </location>
    <ligand>
        <name>Zn(2+)</name>
        <dbReference type="ChEBI" id="CHEBI:29105"/>
        <note>catalytic</note>
    </ligand>
</feature>
<keyword evidence="6 9" id="KW-0862">Zinc</keyword>
<keyword evidence="4 9" id="KW-0479">Metal-binding</keyword>
<organism evidence="11 12">
    <name type="scientific">Dillenia turbinata</name>
    <dbReference type="NCBI Taxonomy" id="194707"/>
    <lineage>
        <taxon>Eukaryota</taxon>
        <taxon>Viridiplantae</taxon>
        <taxon>Streptophyta</taxon>
        <taxon>Embryophyta</taxon>
        <taxon>Tracheophyta</taxon>
        <taxon>Spermatophyta</taxon>
        <taxon>Magnoliopsida</taxon>
        <taxon>eudicotyledons</taxon>
        <taxon>Gunneridae</taxon>
        <taxon>Pentapetalae</taxon>
        <taxon>Dilleniales</taxon>
        <taxon>Dilleniaceae</taxon>
        <taxon>Dillenia</taxon>
    </lineage>
</organism>
<feature type="binding site" evidence="9">
    <location>
        <position position="105"/>
    </location>
    <ligand>
        <name>Zn(2+)</name>
        <dbReference type="ChEBI" id="CHEBI:29105"/>
        <note>catalytic</note>
    </ligand>
</feature>
<dbReference type="PROSITE" id="PS00903">
    <property type="entry name" value="CYT_DCMP_DEAMINASES_1"/>
    <property type="match status" value="1"/>
</dbReference>
<evidence type="ECO:0000256" key="8">
    <source>
        <dbReference type="PIRSR" id="PIRSR006334-2"/>
    </source>
</evidence>
<feature type="binding site" evidence="9">
    <location>
        <position position="78"/>
    </location>
    <ligand>
        <name>Zn(2+)</name>
        <dbReference type="ChEBI" id="CHEBI:29105"/>
        <note>catalytic</note>
    </ligand>
</feature>
<evidence type="ECO:0000259" key="10">
    <source>
        <dbReference type="PROSITE" id="PS51747"/>
    </source>
</evidence>
<dbReference type="Proteomes" id="UP001370490">
    <property type="component" value="Unassembled WGS sequence"/>
</dbReference>
<evidence type="ECO:0000256" key="7">
    <source>
        <dbReference type="PIRSR" id="PIRSR006334-1"/>
    </source>
</evidence>
<dbReference type="GO" id="GO:0046135">
    <property type="term" value="P:pyrimidine nucleoside catabolic process"/>
    <property type="evidence" value="ECO:0007669"/>
    <property type="project" value="UniProtKB-ARBA"/>
</dbReference>
<dbReference type="PIRSF" id="PIRSF006334">
    <property type="entry name" value="Cdd_plus_pseudo"/>
    <property type="match status" value="1"/>
</dbReference>
<dbReference type="Gene3D" id="3.40.140.10">
    <property type="entry name" value="Cytidine Deaminase, domain 2"/>
    <property type="match status" value="2"/>
</dbReference>
<protein>
    <recommendedName>
        <fullName evidence="3">cytidine deaminase</fullName>
        <ecNumber evidence="3">3.5.4.5</ecNumber>
    </recommendedName>
</protein>
<dbReference type="InterPro" id="IPR016193">
    <property type="entry name" value="Cytidine_deaminase-like"/>
</dbReference>
<dbReference type="GO" id="GO:0005829">
    <property type="term" value="C:cytosol"/>
    <property type="evidence" value="ECO:0007669"/>
    <property type="project" value="UniProtKB-ARBA"/>
</dbReference>
<dbReference type="InterPro" id="IPR013171">
    <property type="entry name" value="Cyd/dCyd_deaminase_Zn-bd"/>
</dbReference>
<evidence type="ECO:0000256" key="4">
    <source>
        <dbReference type="ARBA" id="ARBA00022723"/>
    </source>
</evidence>
<dbReference type="AlphaFoldDB" id="A0AAN8ZTM4"/>
<proteinExistence type="inferred from homology"/>
<comment type="subunit">
    <text evidence="2">Homodimer.</text>
</comment>
<feature type="domain" description="CMP/dCMP-type deaminase" evidence="10">
    <location>
        <begin position="24"/>
        <end position="154"/>
    </location>
</feature>
<evidence type="ECO:0000256" key="5">
    <source>
        <dbReference type="ARBA" id="ARBA00022801"/>
    </source>
</evidence>
<evidence type="ECO:0000256" key="9">
    <source>
        <dbReference type="PIRSR" id="PIRSR006334-3"/>
    </source>
</evidence>
<dbReference type="SUPFAM" id="SSF53927">
    <property type="entry name" value="Cytidine deaminase-like"/>
    <property type="match status" value="2"/>
</dbReference>
<evidence type="ECO:0000256" key="2">
    <source>
        <dbReference type="ARBA" id="ARBA00011738"/>
    </source>
</evidence>
<dbReference type="PANTHER" id="PTHR11644:SF2">
    <property type="entry name" value="CYTIDINE DEAMINASE"/>
    <property type="match status" value="1"/>
</dbReference>
<dbReference type="GO" id="GO:0042803">
    <property type="term" value="F:protein homodimerization activity"/>
    <property type="evidence" value="ECO:0007669"/>
    <property type="project" value="UniProtKB-ARBA"/>
</dbReference>
<keyword evidence="12" id="KW-1185">Reference proteome</keyword>
<reference evidence="11 12" key="1">
    <citation type="submission" date="2023-12" db="EMBL/GenBank/DDBJ databases">
        <title>A high-quality genome assembly for Dillenia turbinata (Dilleniales).</title>
        <authorList>
            <person name="Chanderbali A."/>
        </authorList>
    </citation>
    <scope>NUCLEOTIDE SEQUENCE [LARGE SCALE GENOMIC DNA]</scope>
    <source>
        <strain evidence="11">LSX21</strain>
        <tissue evidence="11">Leaf</tissue>
    </source>
</reference>
<evidence type="ECO:0000313" key="11">
    <source>
        <dbReference type="EMBL" id="KAK6944835.1"/>
    </source>
</evidence>
<comment type="similarity">
    <text evidence="1">Belongs to the cytidine and deoxycytidylate deaminase family.</text>
</comment>
<dbReference type="FunFam" id="3.40.140.10:FF:000041">
    <property type="entry name" value="Cytidine deaminase"/>
    <property type="match status" value="1"/>
</dbReference>
<sequence>METQKFIIEASAAESMAKKAGLTTAIQLLPKLVKSAQKLARTPISKYHVGAVGLGSSGRIFFGVNLEFPNLPLHHSVHAEQFLLTNLSLHGESSLSHLAVSSAPCGHCRQFLQEIRNASNTQILILPEDDKNSDFNEDPYVKLIDLLVQPFGPNDLLQKEVPLLLERHNNRLELVNQHVNGEDKKLRNGFSSLALEETDDEKKKLGNGFLNSSDLESNMVTVALEAANNAHAHYSKCPSGVSLMDSEGKFYKGSYAESAAYNPSLGPLQAAIIGYIASGGKGYDKIVKAVLVEKEDAVVKQEDTARLLLKMISPNCEFTVVHCCSSDAKSNGPEHRPKQPGWSCRPNYRSELNLN</sequence>
<dbReference type="FunFam" id="3.40.140.10:FF:000006">
    <property type="entry name" value="Cytidine deaminase"/>
    <property type="match status" value="1"/>
</dbReference>
<dbReference type="EMBL" id="JBAMMX010000003">
    <property type="protein sequence ID" value="KAK6944835.1"/>
    <property type="molecule type" value="Genomic_DNA"/>
</dbReference>
<dbReference type="PROSITE" id="PS51747">
    <property type="entry name" value="CYT_DCMP_DEAMINASES_2"/>
    <property type="match status" value="2"/>
</dbReference>
<comment type="cofactor">
    <cofactor evidence="9">
        <name>Zn(2+)</name>
        <dbReference type="ChEBI" id="CHEBI:29105"/>
    </cofactor>
    <text evidence="9">Binds 1 zinc ion.</text>
</comment>
<evidence type="ECO:0000256" key="3">
    <source>
        <dbReference type="ARBA" id="ARBA00012783"/>
    </source>
</evidence>
<comment type="caution">
    <text evidence="11">The sequence shown here is derived from an EMBL/GenBank/DDBJ whole genome shotgun (WGS) entry which is preliminary data.</text>
</comment>
<feature type="binding site" evidence="8">
    <location>
        <begin position="65"/>
        <end position="67"/>
    </location>
    <ligand>
        <name>substrate</name>
    </ligand>
</feature>
<dbReference type="InterPro" id="IPR002125">
    <property type="entry name" value="CMP_dCMP_dom"/>
</dbReference>
<dbReference type="Pfam" id="PF08211">
    <property type="entry name" value="dCMP_cyt_deam_2"/>
    <property type="match status" value="1"/>
</dbReference>
<evidence type="ECO:0000256" key="6">
    <source>
        <dbReference type="ARBA" id="ARBA00022833"/>
    </source>
</evidence>
<dbReference type="CDD" id="cd01283">
    <property type="entry name" value="cytidine_deaminase"/>
    <property type="match status" value="2"/>
</dbReference>
<evidence type="ECO:0000313" key="12">
    <source>
        <dbReference type="Proteomes" id="UP001370490"/>
    </source>
</evidence>
<keyword evidence="5" id="KW-0378">Hydrolase</keyword>
<evidence type="ECO:0000256" key="1">
    <source>
        <dbReference type="ARBA" id="ARBA00006576"/>
    </source>
</evidence>
<dbReference type="PANTHER" id="PTHR11644">
    <property type="entry name" value="CYTIDINE DEAMINASE"/>
    <property type="match status" value="1"/>
</dbReference>
<feature type="active site" description="Proton donor" evidence="7">
    <location>
        <position position="80"/>
    </location>
</feature>
<dbReference type="GO" id="GO:0004126">
    <property type="term" value="F:cytidine deaminase activity"/>
    <property type="evidence" value="ECO:0007669"/>
    <property type="project" value="UniProtKB-EC"/>
</dbReference>